<dbReference type="RefSeq" id="WP_149403826.1">
    <property type="nucleotide sequence ID" value="NZ_BIXY01000089.1"/>
</dbReference>
<protein>
    <submittedName>
        <fullName evidence="2">D-aminopeptidase</fullName>
    </submittedName>
</protein>
<dbReference type="AlphaFoldDB" id="A0A5A5TJ02"/>
<evidence type="ECO:0000256" key="1">
    <source>
        <dbReference type="ARBA" id="ARBA00007068"/>
    </source>
</evidence>
<dbReference type="InterPro" id="IPR005321">
    <property type="entry name" value="Peptidase_S58_DmpA"/>
</dbReference>
<dbReference type="Pfam" id="PF03576">
    <property type="entry name" value="Peptidase_S58"/>
    <property type="match status" value="1"/>
</dbReference>
<dbReference type="GO" id="GO:0004177">
    <property type="term" value="F:aminopeptidase activity"/>
    <property type="evidence" value="ECO:0007669"/>
    <property type="project" value="UniProtKB-KW"/>
</dbReference>
<dbReference type="OrthoDB" id="9770388at2"/>
<dbReference type="CDD" id="cd02253">
    <property type="entry name" value="DmpA"/>
    <property type="match status" value="1"/>
</dbReference>
<dbReference type="PANTHER" id="PTHR36512:SF3">
    <property type="entry name" value="BLR5678 PROTEIN"/>
    <property type="match status" value="1"/>
</dbReference>
<keyword evidence="2" id="KW-0031">Aminopeptidase</keyword>
<gene>
    <name evidence="2" type="ORF">KDI_45370</name>
</gene>
<accession>A0A5A5TJ02</accession>
<dbReference type="Gene3D" id="3.60.70.12">
    <property type="entry name" value="L-amino peptidase D-ALA esterase/amidase"/>
    <property type="match status" value="1"/>
</dbReference>
<evidence type="ECO:0000313" key="3">
    <source>
        <dbReference type="Proteomes" id="UP000322530"/>
    </source>
</evidence>
<dbReference type="PANTHER" id="PTHR36512">
    <property type="entry name" value="D-AMINOPEPTIDASE"/>
    <property type="match status" value="1"/>
</dbReference>
<keyword evidence="2" id="KW-0645">Protease</keyword>
<dbReference type="EMBL" id="BIXY01000089">
    <property type="protein sequence ID" value="GCF10973.1"/>
    <property type="molecule type" value="Genomic_DNA"/>
</dbReference>
<evidence type="ECO:0000313" key="2">
    <source>
        <dbReference type="EMBL" id="GCF10973.1"/>
    </source>
</evidence>
<dbReference type="SUPFAM" id="SSF56266">
    <property type="entry name" value="DmpA/ArgJ-like"/>
    <property type="match status" value="1"/>
</dbReference>
<sequence>MSRARLRNLGIKPGKMPTGTYNAITDVPGVLVGQETIIQDDQDSQRVARTGVTMIVPRDGDIWNDHACAGFFSFNGCGEMTGLPWIEESGMIHTPIGITNTNSVGVVRDALAAYPMVMADKWNSPPSISSSWAGSLPVVAETWDGWLNDITAFHVTQEHAFKALQAARSGLVPEGNVGGGTGMICHEFKGGTGTSSRIVPYQDRDYTVGVLVQSNYGNRDMLRIDGVPVGRELDFTHVANPWLTSPKGGSIIVIIATDVPLLPTQCTRLAKRATVGLARVGGTGQNGSGDIFLAFSTGNHALSTSQGFLSMDMLPNDHLNDFFDAVAEATEEAILNALCAAETMIGWQGHRVEALPLEDVQRIMERYRPR</sequence>
<dbReference type="InterPro" id="IPR016117">
    <property type="entry name" value="ArgJ-like_dom_sf"/>
</dbReference>
<reference evidence="2 3" key="1">
    <citation type="submission" date="2019-01" db="EMBL/GenBank/DDBJ databases">
        <title>Draft genome sequence of Dictyobacter sp. Uno17.</title>
        <authorList>
            <person name="Wang C.M."/>
            <person name="Zheng Y."/>
            <person name="Sakai Y."/>
            <person name="Abe K."/>
            <person name="Yokota A."/>
            <person name="Yabe S."/>
        </authorList>
    </citation>
    <scope>NUCLEOTIDE SEQUENCE [LARGE SCALE GENOMIC DNA]</scope>
    <source>
        <strain evidence="2 3">Uno17</strain>
    </source>
</reference>
<keyword evidence="2" id="KW-0378">Hydrolase</keyword>
<proteinExistence type="inferred from homology"/>
<name>A0A5A5TJ02_9CHLR</name>
<organism evidence="2 3">
    <name type="scientific">Dictyobacter arantiisoli</name>
    <dbReference type="NCBI Taxonomy" id="2014874"/>
    <lineage>
        <taxon>Bacteria</taxon>
        <taxon>Bacillati</taxon>
        <taxon>Chloroflexota</taxon>
        <taxon>Ktedonobacteria</taxon>
        <taxon>Ktedonobacterales</taxon>
        <taxon>Dictyobacteraceae</taxon>
        <taxon>Dictyobacter</taxon>
    </lineage>
</organism>
<comment type="similarity">
    <text evidence="1">Belongs to the peptidase S58 family.</text>
</comment>
<dbReference type="Proteomes" id="UP000322530">
    <property type="component" value="Unassembled WGS sequence"/>
</dbReference>
<keyword evidence="3" id="KW-1185">Reference proteome</keyword>
<comment type="caution">
    <text evidence="2">The sequence shown here is derived from an EMBL/GenBank/DDBJ whole genome shotgun (WGS) entry which is preliminary data.</text>
</comment>